<feature type="region of interest" description="Disordered" evidence="8">
    <location>
        <begin position="186"/>
        <end position="218"/>
    </location>
</feature>
<keyword evidence="6 7" id="KW-0539">Nucleus</keyword>
<sequence length="465" mass="52134">MSSSPPSPDSPARWSDKENGRRLLVMRDKGARAAESSKRKRALTNGTERANSRRRTEELSEEPSGSEEDANQSDQYDPDQPIEERREVQRGLRKLREDARINRDRYMQPGEGGVRRLIKKANALSGNVKQTAEATIDSRLLVETVELSYKKTALLTSGDAGQGVDVDSFVTQCLRYMRLGAGIADDQAPELTSTQRQRRQPTGRGRQRDSDDEDDIGDDGDLCNWEHLGRYVGVPNVRRPAASSFLLGPLSVEKKVRKITKRSAPFRPNSLRETRPEVLDASAIQRKEDNDLTAICHKIFQRLKTAQAHAQDAAEAAYNDGGEENAQEVMEQTGLRSTGGMDFFKCIINPDSYGQTVENMFYVSFLIRDNQVQLELDEDGHPTLGKSSGTCHWFELETNGRLAPVEEPDRHEAGSRHGSQKHQAIFHLDKAQYHAIIKAYDIKESIIENRQQQASAGPGARGWYN</sequence>
<evidence type="ECO:0000256" key="3">
    <source>
        <dbReference type="ARBA" id="ARBA00022763"/>
    </source>
</evidence>
<keyword evidence="3 7" id="KW-0227">DNA damage</keyword>
<evidence type="ECO:0000259" key="10">
    <source>
        <dbReference type="Pfam" id="PF15412"/>
    </source>
</evidence>
<evidence type="ECO:0000256" key="5">
    <source>
        <dbReference type="ARBA" id="ARBA00023204"/>
    </source>
</evidence>
<proteinExistence type="inferred from homology"/>
<evidence type="ECO:0000256" key="6">
    <source>
        <dbReference type="ARBA" id="ARBA00023242"/>
    </source>
</evidence>
<feature type="region of interest" description="Disordered" evidence="8">
    <location>
        <begin position="1"/>
        <end position="85"/>
    </location>
</feature>
<dbReference type="InterPro" id="IPR029225">
    <property type="entry name" value="Nse4_Nse3-bd"/>
</dbReference>
<name>A0ABR2XHV5_9PEZI</name>
<accession>A0ABR2XHV5</accession>
<evidence type="ECO:0000313" key="11">
    <source>
        <dbReference type="EMBL" id="KAK9773353.1"/>
    </source>
</evidence>
<dbReference type="Pfam" id="PF08743">
    <property type="entry name" value="Nse4_C"/>
    <property type="match status" value="1"/>
</dbReference>
<protein>
    <recommendedName>
        <fullName evidence="7">Non-structural maintenance of chromosomes element 4</fullName>
    </recommendedName>
</protein>
<evidence type="ECO:0000256" key="1">
    <source>
        <dbReference type="ARBA" id="ARBA00004123"/>
    </source>
</evidence>
<organism evidence="11 12">
    <name type="scientific">Seiridium cardinale</name>
    <dbReference type="NCBI Taxonomy" id="138064"/>
    <lineage>
        <taxon>Eukaryota</taxon>
        <taxon>Fungi</taxon>
        <taxon>Dikarya</taxon>
        <taxon>Ascomycota</taxon>
        <taxon>Pezizomycotina</taxon>
        <taxon>Sordariomycetes</taxon>
        <taxon>Xylariomycetidae</taxon>
        <taxon>Amphisphaeriales</taxon>
        <taxon>Sporocadaceae</taxon>
        <taxon>Seiridium</taxon>
    </lineage>
</organism>
<dbReference type="Proteomes" id="UP001465668">
    <property type="component" value="Unassembled WGS sequence"/>
</dbReference>
<keyword evidence="5 7" id="KW-0234">DNA repair</keyword>
<evidence type="ECO:0000256" key="2">
    <source>
        <dbReference type="ARBA" id="ARBA00008997"/>
    </source>
</evidence>
<gene>
    <name evidence="11" type="ORF">SCAR479_09886</name>
</gene>
<feature type="compositionally biased region" description="Acidic residues" evidence="8">
    <location>
        <begin position="59"/>
        <end position="81"/>
    </location>
</feature>
<dbReference type="InterPro" id="IPR014854">
    <property type="entry name" value="Nse4_C"/>
</dbReference>
<dbReference type="InterPro" id="IPR027786">
    <property type="entry name" value="Nse4/EID"/>
</dbReference>
<dbReference type="Pfam" id="PF15412">
    <property type="entry name" value="Nse4-Nse3_bdg"/>
    <property type="match status" value="1"/>
</dbReference>
<feature type="domain" description="Nse4/EID protein Nse3/MAGE-binding" evidence="10">
    <location>
        <begin position="137"/>
        <end position="190"/>
    </location>
</feature>
<evidence type="ECO:0000256" key="7">
    <source>
        <dbReference type="RuleBase" id="RU365071"/>
    </source>
</evidence>
<comment type="caution">
    <text evidence="11">The sequence shown here is derived from an EMBL/GenBank/DDBJ whole genome shotgun (WGS) entry which is preliminary data.</text>
</comment>
<evidence type="ECO:0000256" key="8">
    <source>
        <dbReference type="SAM" id="MobiDB-lite"/>
    </source>
</evidence>
<evidence type="ECO:0000313" key="12">
    <source>
        <dbReference type="Proteomes" id="UP001465668"/>
    </source>
</evidence>
<comment type="subunit">
    <text evidence="7">Component of the SMC5-SMC6 complex.</text>
</comment>
<comment type="subcellular location">
    <subcellularLocation>
        <location evidence="1 7">Nucleus</location>
    </subcellularLocation>
</comment>
<comment type="similarity">
    <text evidence="2 7">Belongs to the NSE4 family.</text>
</comment>
<evidence type="ECO:0000256" key="4">
    <source>
        <dbReference type="ARBA" id="ARBA00023172"/>
    </source>
</evidence>
<dbReference type="EMBL" id="JARVKM010000051">
    <property type="protein sequence ID" value="KAK9773353.1"/>
    <property type="molecule type" value="Genomic_DNA"/>
</dbReference>
<evidence type="ECO:0000259" key="9">
    <source>
        <dbReference type="Pfam" id="PF08743"/>
    </source>
</evidence>
<feature type="compositionally biased region" description="Basic and acidic residues" evidence="8">
    <location>
        <begin position="14"/>
        <end position="37"/>
    </location>
</feature>
<dbReference type="PANTHER" id="PTHR16140">
    <property type="entry name" value="NON-STRUCTURAL MAINTENANCE OF CHROMOSOMES ELEMENT 4"/>
    <property type="match status" value="1"/>
</dbReference>
<dbReference type="PANTHER" id="PTHR16140:SF0">
    <property type="entry name" value="NON-STRUCTURAL MAINTENANCE OF CHROMOSOMES ELEMENT 4"/>
    <property type="match status" value="1"/>
</dbReference>
<keyword evidence="12" id="KW-1185">Reference proteome</keyword>
<reference evidence="11 12" key="1">
    <citation type="submission" date="2024-02" db="EMBL/GenBank/DDBJ databases">
        <title>First draft genome assembly of two strains of Seiridium cardinale.</title>
        <authorList>
            <person name="Emiliani G."/>
            <person name="Scali E."/>
        </authorList>
    </citation>
    <scope>NUCLEOTIDE SEQUENCE [LARGE SCALE GENOMIC DNA]</scope>
    <source>
        <strain evidence="11 12">BM-138-000479</strain>
    </source>
</reference>
<feature type="domain" description="Non-structural maintenance of chromosome element 4 C-terminal" evidence="9">
    <location>
        <begin position="341"/>
        <end position="447"/>
    </location>
</feature>
<keyword evidence="4 7" id="KW-0233">DNA recombination</keyword>
<comment type="function">
    <text evidence="7">Component of the SMC5-SMC6 complex, that promotes sister chromatid alignment after DNA damage and facilitates double-stranded DNA breaks (DSBs) repair via homologous recombination between sister chromatids.</text>
</comment>